<proteinExistence type="predicted"/>
<sequence>MLSAVVDLLCCPVCRAPFECADRTLWCTGGHSFDISKQGYVSLLGGGGSSFRSDTAEMLGARTRFLNAGFYDPILSAVRDQCAPGATILDVGAGTGHYLSAAVDASGGRGVGIDLSKIAARQLGRLPGEIGAVVADGWQPFPVADQVIDLALSVFSPRNIPEFARVLRADGKLVVVTPTPRHLRELVDAVGMIGVDKDKSERIGNSMAGTFVRIERTLVEYSVALSHSETADVVLMGPSAFHLTTGDVATKLSGLPDPLSVTVSTTVQVYQLVAQTVS</sequence>
<evidence type="ECO:0000313" key="5">
    <source>
        <dbReference type="EMBL" id="PHV65824.1"/>
    </source>
</evidence>
<keyword evidence="5" id="KW-0808">Transferase</keyword>
<dbReference type="CDD" id="cd02440">
    <property type="entry name" value="AdoMet_MTases"/>
    <property type="match status" value="1"/>
</dbReference>
<dbReference type="InterPro" id="IPR048647">
    <property type="entry name" value="RlmA_N"/>
</dbReference>
<dbReference type="Pfam" id="PF21302">
    <property type="entry name" value="Zn_ribbon_RlmA"/>
    <property type="match status" value="1"/>
</dbReference>
<name>A0A2G3PJ30_WILMA</name>
<dbReference type="GO" id="GO:0008757">
    <property type="term" value="F:S-adenosylmethionine-dependent methyltransferase activity"/>
    <property type="evidence" value="ECO:0007669"/>
    <property type="project" value="InterPro"/>
</dbReference>
<dbReference type="InterPro" id="IPR029063">
    <property type="entry name" value="SAM-dependent_MTases_sf"/>
</dbReference>
<evidence type="ECO:0000256" key="2">
    <source>
        <dbReference type="PIRSR" id="PIRSR018249-2"/>
    </source>
</evidence>
<dbReference type="PIRSF" id="PIRSF018249">
    <property type="entry name" value="MyrA_prd"/>
    <property type="match status" value="1"/>
</dbReference>
<keyword evidence="1" id="KW-0862">Zinc</keyword>
<feature type="binding site" evidence="1">
    <location>
        <position position="27"/>
    </location>
    <ligand>
        <name>Zn(2+)</name>
        <dbReference type="ChEBI" id="CHEBI:29105"/>
    </ligand>
</feature>
<feature type="binding site" evidence="1">
    <location>
        <position position="11"/>
    </location>
    <ligand>
        <name>Zn(2+)</name>
        <dbReference type="ChEBI" id="CHEBI:29105"/>
    </ligand>
</feature>
<gene>
    <name evidence="5" type="ORF">CSW57_19155</name>
</gene>
<feature type="binding site" evidence="2">
    <location>
        <position position="71"/>
    </location>
    <ligand>
        <name>S-adenosyl-L-methionine</name>
        <dbReference type="ChEBI" id="CHEBI:59789"/>
    </ligand>
</feature>
<organism evidence="5 6">
    <name type="scientific">Williamsia marianensis</name>
    <dbReference type="NCBI Taxonomy" id="85044"/>
    <lineage>
        <taxon>Bacteria</taxon>
        <taxon>Bacillati</taxon>
        <taxon>Actinomycetota</taxon>
        <taxon>Actinomycetes</taxon>
        <taxon>Mycobacteriales</taxon>
        <taxon>Nocardiaceae</taxon>
        <taxon>Williamsia</taxon>
    </lineage>
</organism>
<feature type="domain" description="Methyltransferase type 11" evidence="3">
    <location>
        <begin position="89"/>
        <end position="174"/>
    </location>
</feature>
<dbReference type="SUPFAM" id="SSF53335">
    <property type="entry name" value="S-adenosyl-L-methionine-dependent methyltransferases"/>
    <property type="match status" value="1"/>
</dbReference>
<feature type="binding site" evidence="2">
    <location>
        <begin position="95"/>
        <end position="96"/>
    </location>
    <ligand>
        <name>S-adenosyl-L-methionine</name>
        <dbReference type="ChEBI" id="CHEBI:59789"/>
    </ligand>
</feature>
<keyword evidence="5" id="KW-0489">Methyltransferase</keyword>
<protein>
    <submittedName>
        <fullName evidence="5">Methyltransferase type 11</fullName>
    </submittedName>
</protein>
<dbReference type="InterPro" id="IPR013216">
    <property type="entry name" value="Methyltransf_11"/>
</dbReference>
<reference evidence="5 6" key="1">
    <citation type="submission" date="2017-10" db="EMBL/GenBank/DDBJ databases">
        <title>The draft genome sequence of Williamsia sp. BULT 1.1 isolated from the semi-arid grassland soils from South Africa.</title>
        <authorList>
            <person name="Kabwe M.H."/>
            <person name="Govender N."/>
            <person name="Mutseka Lunga P."/>
            <person name="Vikram S."/>
            <person name="Makhalanyane T.P."/>
        </authorList>
    </citation>
    <scope>NUCLEOTIDE SEQUENCE [LARGE SCALE GENOMIC DNA]</scope>
    <source>
        <strain evidence="5 6">BULT 1.1</strain>
    </source>
</reference>
<evidence type="ECO:0000313" key="6">
    <source>
        <dbReference type="Proteomes" id="UP000225108"/>
    </source>
</evidence>
<keyword evidence="1" id="KW-0479">Metal-binding</keyword>
<dbReference type="EMBL" id="PEBD01000010">
    <property type="protein sequence ID" value="PHV65824.1"/>
    <property type="molecule type" value="Genomic_DNA"/>
</dbReference>
<dbReference type="Gene3D" id="3.40.50.150">
    <property type="entry name" value="Vaccinia Virus protein VP39"/>
    <property type="match status" value="1"/>
</dbReference>
<keyword evidence="2" id="KW-0949">S-adenosyl-L-methionine</keyword>
<evidence type="ECO:0000259" key="3">
    <source>
        <dbReference type="Pfam" id="PF08241"/>
    </source>
</evidence>
<feature type="domain" description="23S rRNA (guanine(745)-N(1))-methyltransferase N-terminal" evidence="4">
    <location>
        <begin position="10"/>
        <end position="44"/>
    </location>
</feature>
<dbReference type="AlphaFoldDB" id="A0A2G3PJ30"/>
<feature type="binding site" evidence="1">
    <location>
        <position position="31"/>
    </location>
    <ligand>
        <name>Zn(2+)</name>
        <dbReference type="ChEBI" id="CHEBI:29105"/>
    </ligand>
</feature>
<feature type="binding site" evidence="1">
    <location>
        <position position="14"/>
    </location>
    <ligand>
        <name>Zn(2+)</name>
        <dbReference type="ChEBI" id="CHEBI:29105"/>
    </ligand>
</feature>
<evidence type="ECO:0000259" key="4">
    <source>
        <dbReference type="Pfam" id="PF21302"/>
    </source>
</evidence>
<dbReference type="InterPro" id="IPR016718">
    <property type="entry name" value="rRNA_m1G-MeTrfase_A_prd"/>
</dbReference>
<evidence type="ECO:0000256" key="1">
    <source>
        <dbReference type="PIRSR" id="PIRSR018249-1"/>
    </source>
</evidence>
<feature type="binding site" evidence="2">
    <location>
        <position position="182"/>
    </location>
    <ligand>
        <name>S-adenosyl-L-methionine</name>
        <dbReference type="ChEBI" id="CHEBI:59789"/>
    </ligand>
</feature>
<dbReference type="GO" id="GO:0032259">
    <property type="term" value="P:methylation"/>
    <property type="evidence" value="ECO:0007669"/>
    <property type="project" value="UniProtKB-KW"/>
</dbReference>
<dbReference type="GO" id="GO:0046872">
    <property type="term" value="F:metal ion binding"/>
    <property type="evidence" value="ECO:0007669"/>
    <property type="project" value="UniProtKB-KW"/>
</dbReference>
<accession>A0A2G3PJ30</accession>
<dbReference type="Pfam" id="PF08241">
    <property type="entry name" value="Methyltransf_11"/>
    <property type="match status" value="1"/>
</dbReference>
<comment type="caution">
    <text evidence="5">The sequence shown here is derived from an EMBL/GenBank/DDBJ whole genome shotgun (WGS) entry which is preliminary data.</text>
</comment>
<dbReference type="Proteomes" id="UP000225108">
    <property type="component" value="Unassembled WGS sequence"/>
</dbReference>